<evidence type="ECO:0000259" key="2">
    <source>
        <dbReference type="PROSITE" id="PS51084"/>
    </source>
</evidence>
<protein>
    <submittedName>
        <fullName evidence="3">Diadenosine tetraphosphate (Ap4A) hydrolase</fullName>
    </submittedName>
</protein>
<accession>A0A1H8PTQ1</accession>
<sequence>MTVFAIHEQLQADCHVLGGYGACSVLLHRNGSLPWYIVVPETRALELDELSDAERIAVDGVTDALARFIKGFHRCERTNVAAIGNRVPQLHVHVVGRWQGDPCWPDPVWGNLPDAPPRSEAQLQAIRSALTEALPA</sequence>
<dbReference type="EMBL" id="FOEG01000001">
    <property type="protein sequence ID" value="SEO45077.1"/>
    <property type="molecule type" value="Genomic_DNA"/>
</dbReference>
<proteinExistence type="predicted"/>
<gene>
    <name evidence="3" type="ORF">SAMN04488052_101140</name>
</gene>
<evidence type="ECO:0000256" key="1">
    <source>
        <dbReference type="PROSITE-ProRule" id="PRU00464"/>
    </source>
</evidence>
<dbReference type="Pfam" id="PF01230">
    <property type="entry name" value="HIT"/>
    <property type="match status" value="1"/>
</dbReference>
<dbReference type="STRING" id="406100.SAMN04488052_101140"/>
<dbReference type="SUPFAM" id="SSF54197">
    <property type="entry name" value="HIT-like"/>
    <property type="match status" value="1"/>
</dbReference>
<dbReference type="OrthoDB" id="9799145at2"/>
<reference evidence="3 4" key="1">
    <citation type="submission" date="2016-10" db="EMBL/GenBank/DDBJ databases">
        <authorList>
            <person name="de Groot N.N."/>
        </authorList>
    </citation>
    <scope>NUCLEOTIDE SEQUENCE [LARGE SCALE GENOMIC DNA]</scope>
    <source>
        <strain evidence="3 4">CGMCC 1.6291</strain>
    </source>
</reference>
<dbReference type="Proteomes" id="UP000199657">
    <property type="component" value="Unassembled WGS sequence"/>
</dbReference>
<dbReference type="PROSITE" id="PS51084">
    <property type="entry name" value="HIT_2"/>
    <property type="match status" value="1"/>
</dbReference>
<dbReference type="Gene3D" id="3.30.428.10">
    <property type="entry name" value="HIT-like"/>
    <property type="match status" value="1"/>
</dbReference>
<comment type="caution">
    <text evidence="1">Lacks conserved residue(s) required for the propagation of feature annotation.</text>
</comment>
<keyword evidence="3" id="KW-0378">Hydrolase</keyword>
<evidence type="ECO:0000313" key="4">
    <source>
        <dbReference type="Proteomes" id="UP000199657"/>
    </source>
</evidence>
<dbReference type="GO" id="GO:0016787">
    <property type="term" value="F:hydrolase activity"/>
    <property type="evidence" value="ECO:0007669"/>
    <property type="project" value="UniProtKB-KW"/>
</dbReference>
<dbReference type="PIRSF" id="PIRSF000714">
    <property type="entry name" value="HIT"/>
    <property type="match status" value="1"/>
</dbReference>
<dbReference type="InterPro" id="IPR026026">
    <property type="entry name" value="HIT_Hint"/>
</dbReference>
<dbReference type="AlphaFoldDB" id="A0A1H8PTQ1"/>
<name>A0A1H8PTQ1_9GAMM</name>
<organism evidence="3 4">
    <name type="scientific">Aquisalimonas asiatica</name>
    <dbReference type="NCBI Taxonomy" id="406100"/>
    <lineage>
        <taxon>Bacteria</taxon>
        <taxon>Pseudomonadati</taxon>
        <taxon>Pseudomonadota</taxon>
        <taxon>Gammaproteobacteria</taxon>
        <taxon>Chromatiales</taxon>
        <taxon>Ectothiorhodospiraceae</taxon>
        <taxon>Aquisalimonas</taxon>
    </lineage>
</organism>
<keyword evidence="4" id="KW-1185">Reference proteome</keyword>
<dbReference type="InterPro" id="IPR036265">
    <property type="entry name" value="HIT-like_sf"/>
</dbReference>
<dbReference type="RefSeq" id="WP_091639053.1">
    <property type="nucleotide sequence ID" value="NZ_FOEG01000001.1"/>
</dbReference>
<feature type="domain" description="HIT" evidence="2">
    <location>
        <begin position="37"/>
        <end position="104"/>
    </location>
</feature>
<dbReference type="InterPro" id="IPR011146">
    <property type="entry name" value="HIT-like"/>
</dbReference>
<evidence type="ECO:0000313" key="3">
    <source>
        <dbReference type="EMBL" id="SEO45077.1"/>
    </source>
</evidence>